<accession>A0A0G4IF97</accession>
<dbReference type="GO" id="GO:0060294">
    <property type="term" value="P:cilium movement involved in cell motility"/>
    <property type="evidence" value="ECO:0007669"/>
    <property type="project" value="InterPro"/>
</dbReference>
<feature type="region of interest" description="Disordered" evidence="1">
    <location>
        <begin position="1058"/>
        <end position="1121"/>
    </location>
</feature>
<feature type="compositionally biased region" description="Basic and acidic residues" evidence="1">
    <location>
        <begin position="427"/>
        <end position="440"/>
    </location>
</feature>
<dbReference type="VEuPathDB" id="CryptoDB:Cvel_13846"/>
<feature type="compositionally biased region" description="Low complexity" evidence="1">
    <location>
        <begin position="1097"/>
        <end position="1111"/>
    </location>
</feature>
<dbReference type="InterPro" id="IPR039586">
    <property type="entry name" value="CFAP46"/>
</dbReference>
<dbReference type="GO" id="GO:0035082">
    <property type="term" value="P:axoneme assembly"/>
    <property type="evidence" value="ECO:0007669"/>
    <property type="project" value="InterPro"/>
</dbReference>
<feature type="region of interest" description="Disordered" evidence="1">
    <location>
        <begin position="2137"/>
        <end position="2168"/>
    </location>
</feature>
<feature type="compositionally biased region" description="Pro residues" evidence="1">
    <location>
        <begin position="2603"/>
        <end position="2616"/>
    </location>
</feature>
<feature type="compositionally biased region" description="Basic and acidic residues" evidence="1">
    <location>
        <begin position="35"/>
        <end position="48"/>
    </location>
</feature>
<feature type="compositionally biased region" description="Low complexity" evidence="1">
    <location>
        <begin position="2151"/>
        <end position="2164"/>
    </location>
</feature>
<proteinExistence type="predicted"/>
<reference evidence="2" key="1">
    <citation type="submission" date="2014-11" db="EMBL/GenBank/DDBJ databases">
        <authorList>
            <person name="Otto D Thomas"/>
            <person name="Naeem Raeece"/>
        </authorList>
    </citation>
    <scope>NUCLEOTIDE SEQUENCE</scope>
</reference>
<feature type="compositionally biased region" description="Gly residues" evidence="1">
    <location>
        <begin position="675"/>
        <end position="690"/>
    </location>
</feature>
<feature type="region of interest" description="Disordered" evidence="1">
    <location>
        <begin position="2017"/>
        <end position="2125"/>
    </location>
</feature>
<feature type="compositionally biased region" description="Low complexity" evidence="1">
    <location>
        <begin position="49"/>
        <end position="63"/>
    </location>
</feature>
<feature type="region of interest" description="Disordered" evidence="1">
    <location>
        <begin position="408"/>
        <end position="445"/>
    </location>
</feature>
<dbReference type="EMBL" id="CDMZ01005912">
    <property type="protein sequence ID" value="CEM55807.1"/>
    <property type="molecule type" value="Genomic_DNA"/>
</dbReference>
<protein>
    <submittedName>
        <fullName evidence="2">Uncharacterized protein</fullName>
    </submittedName>
</protein>
<evidence type="ECO:0000256" key="1">
    <source>
        <dbReference type="SAM" id="MobiDB-lite"/>
    </source>
</evidence>
<evidence type="ECO:0000313" key="2">
    <source>
        <dbReference type="EMBL" id="CEM55807.1"/>
    </source>
</evidence>
<feature type="compositionally biased region" description="Polar residues" evidence="1">
    <location>
        <begin position="1079"/>
        <end position="1088"/>
    </location>
</feature>
<dbReference type="PANTHER" id="PTHR15977:SF15">
    <property type="entry name" value="CILIA- AND FLAGELLA-ASSOCIATED PROTEIN 46"/>
    <property type="match status" value="1"/>
</dbReference>
<feature type="region of interest" description="Disordered" evidence="1">
    <location>
        <begin position="2592"/>
        <end position="2620"/>
    </location>
</feature>
<feature type="region of interest" description="Disordered" evidence="1">
    <location>
        <begin position="1579"/>
        <end position="1607"/>
    </location>
</feature>
<feature type="compositionally biased region" description="Basic and acidic residues" evidence="1">
    <location>
        <begin position="67"/>
        <end position="83"/>
    </location>
</feature>
<sequence>ALLCANKAIDKDPETEMVTAWTAIDKNFSNFRQKQALERLPPEERERAATPPTGAAAASPKKGGAPKGKEAEPVAEGEDRYAEPKTTAPDDQVGLAMLSRAAVRCGLWTLVEDMVARLQRIRPPLGPRARVLTDLTRSELMVYQAITLRTTDPKTKLFLSPEAQEKRVVDARTQAAKLIEQALGTAHRVPETADLVEECAVVMWNLCVPLLSQPTRNSIFRPLLKISRDLLSWAQTYLTKAFRIDCTLPPSKAPAQPPAGISEDETSLYLRPLDRYLQPLMNLLHWQLTIYEDPSAVADRVMLAVEQAKGLQNPELAKSVLDRALDLLEGEMDQTLESRNSQLQALRDQKEDEGGDSSDVALPPMEETAILQFKRLVRLLCDLSVVYYDLGELDPCMKTSVLSRELVKNHEDLRDPPAATGQPRAETGGKKEETQGDAAKEQNAPDAKLKLSDLAVQVNFPLEIELANSLAKAVYAEAHAIAEILDQDFEVPLGTVEKIGDSNNGMPKTVGFAVVEEVGPQNTAEGLSPEDAKEAMEMKNQVIRRILFGVRLSRDFQQHWLVAAGVAHFWNIHKEIAETDVHKEVMPEFLEALKELHALQVALPSAHLDQELLANVSTLLMKSLAAVDPPDMPEAEKVAIAAITPAGPASRKDIVRELVGLCTASSRPVPALPGGAPGGAAGGKGKGGKGAEAPADGEVPRVEGEAVRLMETIPSEALKSKDDAEKVAAQCAEVLQTFKPDDRDEDQLRMHVELWTRLGRHCVAVGTTKALKMAMAAATVGLRMNEVNAEGKPKRNPHRPPPQYGKRLTQWMGACHVLMARAVGGLVDPSKQEGGSVLSLRRTALQHILSACAFARASSCPRLAIAAAKAGWNLVAPMLASDSPANKLAATEALRSACTTLHVVQHKGDYELRVNMYAALADCLTCVGDWSGIMEALKQAFECIPNELHRKLWAVRMVVVSKQGKDAGIALSKINENQASAKANLYTLLAHVATRPLDQLKGYSTAIEILEKAQQPAELEVRLEFADWLARTYHAWDASLEQIEGAADRLLEFEEEVRDDADEDQQRSAGRKSVRSGKSGLSKQSGMTGKSRKSGMSRKSGARSAKSAASRKTARTMQSVAKSVRIAKAASKAMSSAKRSRIGSLISSASKHDLDTTLPEKPNCSHYEALCRVLAVLSRQVPGGLSASLHALTACGFATRCFETTVEAGNRAALERWKALMAKREAEKPKLSMAELAERGGETVKEEQTTAPPPMPPFALPATLHAWGCALESLLPPSLVKNLKTAAAEGAVPAGDGTQLFASADVFGRPSATHQVFVSLENSLFEHGLDSWVVPVAQLHLVLASALEKAEEEFLEEGDEGQRATEAKCTVASMRSLAGLKMARAFLMSGLKGAGIGFWKTHSVFLRKELPVFFEKLRVFVAIIRADKAAAAALKADGKGKTGKSVRIEAAPENEVPPQWVQNAVPPHAVWLDLAEELKEWGDLTTSNLLAEESLSHAEAKDDARGMWRARMLSGSVWAAEGKWRKVCVSVSDALARRASNGLDPIPFAEGCCLLNRAMVRLKRPGGAAKLLENGDQALKAASQSSTPQGASPASRGSQGSAMAPLPKERGAPRAFALARASIRRHQLNSLLFTACDPFSQPRSPEFTKRLVEAWQRLDKLIVNLQTGEHHSEAVELVSSIVVESIFGGVEGGISGILERGVWDCRGMTERELEEGAATGRQQMDLKWALVMAVLKSMAERMQILDTSLSCLSQVDPSVLPVLSPVPAQTSEETPEASRATLVASPPSGRQRVITAFRVARARLARRMERLSSLVVGEAQGTNLLIHGVARVPPPEENLNPLMTGALSADRPANAGDDFSEVLSKAQAVKSEVPTEPSRVRSLVGHTKFPAVIERWLAETETEVARETAVGRKPLHVPDKLELSGFKPPKKIDRRGNAVAPRPLDEALALLSAFKSPKPSVESQTSNPFSAEEMPPLSDPARMRARRAELRAPNPTVAAAQVEAGALRLQIARQKRERARRAAQQKGGEEAATDAATRFDGDWLESSKERMETAAMETEDRISSLLREPEGAGKGKDAAKAKAAPPAKEKGKGKDKDKDAKGGAAQEPPPPTEAEEPTKMEDPDETDPLFLALMQEDDRTSRRMVSENSRLSASATATAASSLADRGQDSEVREARGELEQALAASLAALDFNSAREAATALCLEGYGNRDPRSCAGSASALLTLQSVGVVQRSLRQHEVLTEGPEETRERGLWRELQRLEGGWSEGSVLESYQQSEEHLLKVSPWFQRLQLWALPVESILRNILPRRLLVISFQVVGGSLFCAAAIAHEEPKEGEENTVVVEGKTVPKRPRDTTSVVEKIPINSRRLTRAVEKLEHAKEAMKTELHFNARASDRVQKIAEKALDTEISALDDLLQPFYVSLESAFFPLGLSASLHPENPTHALILASSSPNPALLDKLPFECLPGLQRFFGNPSEGKIMRDFSLHLFAQRITLAGVNCLANPAVTAPPFEFPMRKTVTELMELPPPVPGWAAGEDRTAVISDPFIEDALTPAEAQPENSTTRLATVLDWHSILLTRQTTMQAVTCLHQPPLSEVSSRGFGKPPLPVPSSPVPPPSSDSLKESLALSDAVVFTGFGRLSSILGGAAGLQDLDLRSLRVFISLGMGFNDPASRRQAKTDSMTGIEERANEDPFESALALSFRGVSCLTFTHCTLPVGVLIRCGDFLMRECATGQKTALGPAVAKLKALELSQEEARRRPLVTTLSDEKAAAAAGGAPPEGVDSERLLSPFNAYSLQLFGLPWARLGGPLGGAAAAGAGGGGKKK</sequence>
<name>A0A0G4IF97_9ALVE</name>
<dbReference type="PANTHER" id="PTHR15977">
    <property type="entry name" value="CILIA- AND FLAGELLA-ASSOCIATED PROTEIN 46"/>
    <property type="match status" value="1"/>
</dbReference>
<feature type="region of interest" description="Disordered" evidence="1">
    <location>
        <begin position="666"/>
        <end position="703"/>
    </location>
</feature>
<gene>
    <name evidence="2" type="ORF">Cvel_13846</name>
</gene>
<feature type="compositionally biased region" description="Basic and acidic residues" evidence="1">
    <location>
        <begin position="2087"/>
        <end position="2101"/>
    </location>
</feature>
<feature type="region of interest" description="Disordered" evidence="1">
    <location>
        <begin position="1956"/>
        <end position="1977"/>
    </location>
</feature>
<organism evidence="2">
    <name type="scientific">Chromera velia CCMP2878</name>
    <dbReference type="NCBI Taxonomy" id="1169474"/>
    <lineage>
        <taxon>Eukaryota</taxon>
        <taxon>Sar</taxon>
        <taxon>Alveolata</taxon>
        <taxon>Colpodellida</taxon>
        <taxon>Chromeraceae</taxon>
        <taxon>Chromera</taxon>
    </lineage>
</organism>
<feature type="non-terminal residue" evidence="2">
    <location>
        <position position="1"/>
    </location>
</feature>
<feature type="compositionally biased region" description="Polar residues" evidence="1">
    <location>
        <begin position="1582"/>
        <end position="1601"/>
    </location>
</feature>
<feature type="region of interest" description="Disordered" evidence="1">
    <location>
        <begin position="33"/>
        <end position="88"/>
    </location>
</feature>
<feature type="compositionally biased region" description="Basic and acidic residues" evidence="1">
    <location>
        <begin position="2037"/>
        <end position="2080"/>
    </location>
</feature>